<keyword evidence="1" id="KW-0472">Membrane</keyword>
<dbReference type="InterPro" id="IPR058962">
    <property type="entry name" value="DUF8108_N"/>
</dbReference>
<dbReference type="Pfam" id="PF26438">
    <property type="entry name" value="DUF8108_N"/>
    <property type="match status" value="1"/>
</dbReference>
<dbReference type="AlphaFoldDB" id="A0A7G9L7B3"/>
<keyword evidence="1" id="KW-1133">Transmembrane helix</keyword>
<keyword evidence="1" id="KW-0812">Transmembrane</keyword>
<evidence type="ECO:0000313" key="4">
    <source>
        <dbReference type="Proteomes" id="UP000515808"/>
    </source>
</evidence>
<dbReference type="EMBL" id="CP060695">
    <property type="protein sequence ID" value="QNM84512.1"/>
    <property type="molecule type" value="Genomic_DNA"/>
</dbReference>
<accession>A0A7G9L7B3</accession>
<feature type="domain" description="DUF8108" evidence="2">
    <location>
        <begin position="20"/>
        <end position="70"/>
    </location>
</feature>
<dbReference type="Proteomes" id="UP000515808">
    <property type="component" value="Chromosome"/>
</dbReference>
<protein>
    <recommendedName>
        <fullName evidence="2">DUF8108 domain-containing protein</fullName>
    </recommendedName>
</protein>
<proteinExistence type="predicted"/>
<feature type="transmembrane region" description="Helical" evidence="1">
    <location>
        <begin position="52"/>
        <end position="73"/>
    </location>
</feature>
<dbReference type="RefSeq" id="WP_187481445.1">
    <property type="nucleotide sequence ID" value="NZ_CP060695.1"/>
</dbReference>
<name>A0A7G9L7B3_9FLAO</name>
<sequence>MEENKQIDEKKLARDEAYKDVKMYIANDWKLKEETPEYFLLTRNNGSTTGHLLIAFFTLWWTLGIGNLIYYFAKKEKKKILK</sequence>
<dbReference type="KEGG" id="ppec:H9W90_09920"/>
<gene>
    <name evidence="3" type="ORF">H9W90_09920</name>
</gene>
<reference evidence="3 4" key="1">
    <citation type="submission" date="2020-08" db="EMBL/GenBank/DDBJ databases">
        <title>Polaribacter sp. L12M9 isolated from gut of the Korean scallop.</title>
        <authorList>
            <person name="Jeong Y.S."/>
        </authorList>
    </citation>
    <scope>NUCLEOTIDE SEQUENCE [LARGE SCALE GENOMIC DNA]</scope>
    <source>
        <strain evidence="3 4">L12M9</strain>
    </source>
</reference>
<evidence type="ECO:0000259" key="2">
    <source>
        <dbReference type="Pfam" id="PF26438"/>
    </source>
</evidence>
<evidence type="ECO:0000256" key="1">
    <source>
        <dbReference type="SAM" id="Phobius"/>
    </source>
</evidence>
<evidence type="ECO:0000313" key="3">
    <source>
        <dbReference type="EMBL" id="QNM84512.1"/>
    </source>
</evidence>
<keyword evidence="4" id="KW-1185">Reference proteome</keyword>
<organism evidence="3 4">
    <name type="scientific">Polaribacter pectinis</name>
    <dbReference type="NCBI Taxonomy" id="2738844"/>
    <lineage>
        <taxon>Bacteria</taxon>
        <taxon>Pseudomonadati</taxon>
        <taxon>Bacteroidota</taxon>
        <taxon>Flavobacteriia</taxon>
        <taxon>Flavobacteriales</taxon>
        <taxon>Flavobacteriaceae</taxon>
    </lineage>
</organism>